<dbReference type="InterPro" id="IPR058792">
    <property type="entry name" value="Beta-barrel_RND_2"/>
</dbReference>
<sequence>DVVEAGAVLARLDARELRSQRRQALAEVRRIQAQLALAKVTTQRRNKLHAADQLAPQELDEAVYSEEAIAAGLESARAAVENIDVRLELSEIHAPYGGIIEERFADEGTVVSPGAPILRLVEDAALEVQMGVPPDVASGLVPGSIHPLVIDGTEYTARLHTVLPTVETDTRTVRVIFRLAEGAEGVRAGSLARLTLETRVPGEGFWLPLSALAESRRGLWSTYVVVDGEGAPSVERRQVEVVHAAADRVFVRGALRSGERVVTT</sequence>
<dbReference type="PANTHER" id="PTHR30469">
    <property type="entry name" value="MULTIDRUG RESISTANCE PROTEIN MDTA"/>
    <property type="match status" value="1"/>
</dbReference>
<name>X0UDG8_9ZZZZ</name>
<dbReference type="EMBL" id="BARS01029361">
    <property type="protein sequence ID" value="GAG03630.1"/>
    <property type="molecule type" value="Genomic_DNA"/>
</dbReference>
<dbReference type="InterPro" id="IPR006143">
    <property type="entry name" value="RND_pump_MFP"/>
</dbReference>
<proteinExistence type="predicted"/>
<dbReference type="AlphaFoldDB" id="X0UDG8"/>
<feature type="domain" description="CusB-like beta-barrel" evidence="1">
    <location>
        <begin position="151"/>
        <end position="198"/>
    </location>
</feature>
<dbReference type="Pfam" id="PF25954">
    <property type="entry name" value="Beta-barrel_RND_2"/>
    <property type="match status" value="1"/>
</dbReference>
<evidence type="ECO:0000313" key="2">
    <source>
        <dbReference type="EMBL" id="GAG03630.1"/>
    </source>
</evidence>
<dbReference type="SUPFAM" id="SSF111369">
    <property type="entry name" value="HlyD-like secretion proteins"/>
    <property type="match status" value="1"/>
</dbReference>
<dbReference type="GO" id="GO:1990281">
    <property type="term" value="C:efflux pump complex"/>
    <property type="evidence" value="ECO:0007669"/>
    <property type="project" value="TreeGrafter"/>
</dbReference>
<dbReference type="GO" id="GO:0015562">
    <property type="term" value="F:efflux transmembrane transporter activity"/>
    <property type="evidence" value="ECO:0007669"/>
    <property type="project" value="TreeGrafter"/>
</dbReference>
<dbReference type="Gene3D" id="2.40.50.100">
    <property type="match status" value="1"/>
</dbReference>
<dbReference type="PANTHER" id="PTHR30469:SF11">
    <property type="entry name" value="BLL4320 PROTEIN"/>
    <property type="match status" value="1"/>
</dbReference>
<feature type="non-terminal residue" evidence="2">
    <location>
        <position position="1"/>
    </location>
</feature>
<protein>
    <recommendedName>
        <fullName evidence="1">CusB-like beta-barrel domain-containing protein</fullName>
    </recommendedName>
</protein>
<dbReference type="NCBIfam" id="TIGR01730">
    <property type="entry name" value="RND_mfp"/>
    <property type="match status" value="1"/>
</dbReference>
<feature type="non-terminal residue" evidence="2">
    <location>
        <position position="264"/>
    </location>
</feature>
<evidence type="ECO:0000259" key="1">
    <source>
        <dbReference type="Pfam" id="PF25954"/>
    </source>
</evidence>
<comment type="caution">
    <text evidence="2">The sequence shown here is derived from an EMBL/GenBank/DDBJ whole genome shotgun (WGS) entry which is preliminary data.</text>
</comment>
<accession>X0UDG8</accession>
<dbReference type="Gene3D" id="2.40.420.20">
    <property type="match status" value="1"/>
</dbReference>
<organism evidence="2">
    <name type="scientific">marine sediment metagenome</name>
    <dbReference type="NCBI Taxonomy" id="412755"/>
    <lineage>
        <taxon>unclassified sequences</taxon>
        <taxon>metagenomes</taxon>
        <taxon>ecological metagenomes</taxon>
    </lineage>
</organism>
<gene>
    <name evidence="2" type="ORF">S01H1_45896</name>
</gene>
<reference evidence="2" key="1">
    <citation type="journal article" date="2014" name="Front. Microbiol.">
        <title>High frequency of phylogenetically diverse reductive dehalogenase-homologous genes in deep subseafloor sedimentary metagenomes.</title>
        <authorList>
            <person name="Kawai M."/>
            <person name="Futagami T."/>
            <person name="Toyoda A."/>
            <person name="Takaki Y."/>
            <person name="Nishi S."/>
            <person name="Hori S."/>
            <person name="Arai W."/>
            <person name="Tsubouchi T."/>
            <person name="Morono Y."/>
            <person name="Uchiyama I."/>
            <person name="Ito T."/>
            <person name="Fujiyama A."/>
            <person name="Inagaki F."/>
            <person name="Takami H."/>
        </authorList>
    </citation>
    <scope>NUCLEOTIDE SEQUENCE</scope>
    <source>
        <strain evidence="2">Expedition CK06-06</strain>
    </source>
</reference>
<dbReference type="Gene3D" id="1.10.287.470">
    <property type="entry name" value="Helix hairpin bin"/>
    <property type="match status" value="1"/>
</dbReference>
<dbReference type="Gene3D" id="2.40.30.170">
    <property type="match status" value="1"/>
</dbReference>